<proteinExistence type="predicted"/>
<evidence type="ECO:0000313" key="1">
    <source>
        <dbReference type="EMBL" id="MCI52310.1"/>
    </source>
</evidence>
<organism evidence="1 2">
    <name type="scientific">Trifolium medium</name>
    <dbReference type="NCBI Taxonomy" id="97028"/>
    <lineage>
        <taxon>Eukaryota</taxon>
        <taxon>Viridiplantae</taxon>
        <taxon>Streptophyta</taxon>
        <taxon>Embryophyta</taxon>
        <taxon>Tracheophyta</taxon>
        <taxon>Spermatophyta</taxon>
        <taxon>Magnoliopsida</taxon>
        <taxon>eudicotyledons</taxon>
        <taxon>Gunneridae</taxon>
        <taxon>Pentapetalae</taxon>
        <taxon>rosids</taxon>
        <taxon>fabids</taxon>
        <taxon>Fabales</taxon>
        <taxon>Fabaceae</taxon>
        <taxon>Papilionoideae</taxon>
        <taxon>50 kb inversion clade</taxon>
        <taxon>NPAAA clade</taxon>
        <taxon>Hologalegina</taxon>
        <taxon>IRL clade</taxon>
        <taxon>Trifolieae</taxon>
        <taxon>Trifolium</taxon>
    </lineage>
</organism>
<dbReference type="Proteomes" id="UP000265520">
    <property type="component" value="Unassembled WGS sequence"/>
</dbReference>
<dbReference type="EMBL" id="LXQA010445325">
    <property type="protein sequence ID" value="MCI52310.1"/>
    <property type="molecule type" value="Genomic_DNA"/>
</dbReference>
<evidence type="ECO:0000313" key="2">
    <source>
        <dbReference type="Proteomes" id="UP000265520"/>
    </source>
</evidence>
<accession>A0A392SWN1</accession>
<sequence>MTLGLSPFVEESLPRCPFTGRDYLFARNVATKRRLFARLRSRTTSVVTRLIYEDMLVIGFTSLARV</sequence>
<keyword evidence="2" id="KW-1185">Reference proteome</keyword>
<comment type="caution">
    <text evidence="1">The sequence shown here is derived from an EMBL/GenBank/DDBJ whole genome shotgun (WGS) entry which is preliminary data.</text>
</comment>
<name>A0A392SWN1_9FABA</name>
<protein>
    <submittedName>
        <fullName evidence="1">Uncharacterized protein</fullName>
    </submittedName>
</protein>
<reference evidence="1 2" key="1">
    <citation type="journal article" date="2018" name="Front. Plant Sci.">
        <title>Red Clover (Trifolium pratense) and Zigzag Clover (T. medium) - A Picture of Genomic Similarities and Differences.</title>
        <authorList>
            <person name="Dluhosova J."/>
            <person name="Istvanek J."/>
            <person name="Nedelnik J."/>
            <person name="Repkova J."/>
        </authorList>
    </citation>
    <scope>NUCLEOTIDE SEQUENCE [LARGE SCALE GENOMIC DNA]</scope>
    <source>
        <strain evidence="2">cv. 10/8</strain>
        <tissue evidence="1">Leaf</tissue>
    </source>
</reference>
<dbReference type="AlphaFoldDB" id="A0A392SWN1"/>